<evidence type="ECO:0000313" key="2">
    <source>
        <dbReference type="Proteomes" id="UP000006875"/>
    </source>
</evidence>
<protein>
    <submittedName>
        <fullName evidence="1">Uncharacterized protein</fullName>
    </submittedName>
</protein>
<dbReference type="Proteomes" id="UP000006875">
    <property type="component" value="Plasmid pILYOP01"/>
</dbReference>
<dbReference type="OrthoDB" id="869432at2"/>
<dbReference type="KEGG" id="ipo:Ilyop_2754"/>
<proteinExistence type="predicted"/>
<dbReference type="HOGENOM" id="CLU_075575_0_0_0"/>
<evidence type="ECO:0000313" key="1">
    <source>
        <dbReference type="EMBL" id="ADO84509.1"/>
    </source>
</evidence>
<geneLocation type="plasmid" evidence="1 2">
    <name>pILYOP01</name>
</geneLocation>
<gene>
    <name evidence="1" type="ordered locus">Ilyop_2754</name>
</gene>
<sequence length="267" mass="32058">MIYLFFYILWSYIIFKKNRKGSFLRSLPRDIKKLNLGSSHGVFSFDHTGKNEFNGAQDSQTFYYDLKVLKKIYSNIQEGATVLLPVSYFSFSSNELWSSRDLIKYLKTFSLGDFKGKIKLEYIFYNFFPLFYSLKKKLNKKKIRVKKTREQRIEGHVKLFRDKKYLKHNESLLSEIIYLLQKKDCKIFLITTPFYREYNNFFSKDELLVFFTYLNNFATKHNATYLNYSDNKYIANNRDLFNDFDHLNLEGRKKFLEILSGDFKAKL</sequence>
<dbReference type="RefSeq" id="WP_013389162.1">
    <property type="nucleotide sequence ID" value="NC_014633.1"/>
</dbReference>
<dbReference type="AlphaFoldDB" id="E3HD33"/>
<organism evidence="1 2">
    <name type="scientific">Ilyobacter polytropus (strain ATCC 51220 / DSM 2926 / LMG 16218 / CuHBu1)</name>
    <dbReference type="NCBI Taxonomy" id="572544"/>
    <lineage>
        <taxon>Bacteria</taxon>
        <taxon>Fusobacteriati</taxon>
        <taxon>Fusobacteriota</taxon>
        <taxon>Fusobacteriia</taxon>
        <taxon>Fusobacteriales</taxon>
        <taxon>Fusobacteriaceae</taxon>
        <taxon>Ilyobacter</taxon>
    </lineage>
</organism>
<dbReference type="EMBL" id="CP002282">
    <property type="protein sequence ID" value="ADO84509.1"/>
    <property type="molecule type" value="Genomic_DNA"/>
</dbReference>
<dbReference type="SUPFAM" id="SSF52266">
    <property type="entry name" value="SGNH hydrolase"/>
    <property type="match status" value="1"/>
</dbReference>
<keyword evidence="2" id="KW-1185">Reference proteome</keyword>
<reference evidence="1 2" key="1">
    <citation type="journal article" date="2010" name="Stand. Genomic Sci.">
        <title>Complete genome sequence of Ilyobacter polytropus type strain (CuHbu1).</title>
        <authorList>
            <person name="Sikorski J."/>
            <person name="Chertkov O."/>
            <person name="Lapidus A."/>
            <person name="Nolan M."/>
            <person name="Lucas S."/>
            <person name="Del Rio T.G."/>
            <person name="Tice H."/>
            <person name="Cheng J.F."/>
            <person name="Tapia R."/>
            <person name="Han C."/>
            <person name="Goodwin L."/>
            <person name="Pitluck S."/>
            <person name="Liolios K."/>
            <person name="Ivanova N."/>
            <person name="Mavromatis K."/>
            <person name="Mikhailova N."/>
            <person name="Pati A."/>
            <person name="Chen A."/>
            <person name="Palaniappan K."/>
            <person name="Land M."/>
            <person name="Hauser L."/>
            <person name="Chang Y.J."/>
            <person name="Jeffries C.D."/>
            <person name="Brambilla E."/>
            <person name="Yasawong M."/>
            <person name="Rohde M."/>
            <person name="Pukall R."/>
            <person name="Spring S."/>
            <person name="Goker M."/>
            <person name="Woyke T."/>
            <person name="Bristow J."/>
            <person name="Eisen J.A."/>
            <person name="Markowitz V."/>
            <person name="Hugenholtz P."/>
            <person name="Kyrpides N.C."/>
            <person name="Klenk H.P."/>
        </authorList>
    </citation>
    <scope>NUCLEOTIDE SEQUENCE [LARGE SCALE GENOMIC DNA]</scope>
    <source>
        <strain evidence="2">ATCC 51220 / DSM 2926 / LMG 16218 / CuHBu1</strain>
        <plasmid evidence="2">pILYOP01</plasmid>
    </source>
</reference>
<accession>E3HD33</accession>
<keyword evidence="1" id="KW-0614">Plasmid</keyword>
<name>E3HD33_ILYPC</name>